<dbReference type="KEGG" id="pen:PSEEN3990"/>
<dbReference type="STRING" id="384676.PSEEN3990"/>
<organism evidence="1 2">
    <name type="scientific">Pseudomonas entomophila (strain L48)</name>
    <dbReference type="NCBI Taxonomy" id="384676"/>
    <lineage>
        <taxon>Bacteria</taxon>
        <taxon>Pseudomonadati</taxon>
        <taxon>Pseudomonadota</taxon>
        <taxon>Gammaproteobacteria</taxon>
        <taxon>Pseudomonadales</taxon>
        <taxon>Pseudomonadaceae</taxon>
        <taxon>Pseudomonas</taxon>
    </lineage>
</organism>
<reference evidence="1 2" key="1">
    <citation type="journal article" date="2006" name="Nat. Biotechnol.">
        <title>Complete genome sequence of the entomopathogenic and metabolically versatile soil bacterium Pseudomonas entomophila.</title>
        <authorList>
            <person name="Vodovar N."/>
            <person name="Vallenet D."/>
            <person name="Cruveiller S."/>
            <person name="Rouy Z."/>
            <person name="Barbe V."/>
            <person name="Acosta C."/>
            <person name="Cattolico L."/>
            <person name="Jubin C."/>
            <person name="Lajus A."/>
            <person name="Segurens B."/>
            <person name="Vacherie B."/>
            <person name="Wincker P."/>
            <person name="Weissenbach J."/>
            <person name="Lemaitre B."/>
            <person name="Medigue C."/>
            <person name="Boccard F."/>
        </authorList>
    </citation>
    <scope>NUCLEOTIDE SEQUENCE [LARGE SCALE GENOMIC DNA]</scope>
    <source>
        <strain evidence="1 2">L48</strain>
    </source>
</reference>
<gene>
    <name evidence="1" type="ordered locus">PSEEN3990</name>
</gene>
<name>Q1I6P4_PSEE4</name>
<evidence type="ECO:0000313" key="1">
    <source>
        <dbReference type="EMBL" id="CAK16690.1"/>
    </source>
</evidence>
<dbReference type="HOGENOM" id="CLU_2383874_0_0_6"/>
<dbReference type="Proteomes" id="UP000000658">
    <property type="component" value="Chromosome"/>
</dbReference>
<sequence length="94" mass="10525">MGEDWEIILADISLISPAIHILEECKESWMVRAAVGCILVESLYGYMLDEGGNHFLHEKAYSALRADSEVINAVRDFWIGGGVRSVYIRGLLLK</sequence>
<accession>Q1I6P4</accession>
<evidence type="ECO:0000313" key="2">
    <source>
        <dbReference type="Proteomes" id="UP000000658"/>
    </source>
</evidence>
<dbReference type="AlphaFoldDB" id="Q1I6P4"/>
<proteinExistence type="predicted"/>
<dbReference type="EMBL" id="CT573326">
    <property type="protein sequence ID" value="CAK16690.1"/>
    <property type="molecule type" value="Genomic_DNA"/>
</dbReference>
<protein>
    <submittedName>
        <fullName evidence="1">Uncharacterized protein</fullName>
    </submittedName>
</protein>